<keyword evidence="8 9" id="KW-0472">Membrane</keyword>
<name>Q2H4U7_CHAGB</name>
<feature type="transmembrane region" description="Helical" evidence="9">
    <location>
        <begin position="661"/>
        <end position="677"/>
    </location>
</feature>
<evidence type="ECO:0008006" key="12">
    <source>
        <dbReference type="Google" id="ProtNLM"/>
    </source>
</evidence>
<evidence type="ECO:0000256" key="9">
    <source>
        <dbReference type="SAM" id="Phobius"/>
    </source>
</evidence>
<dbReference type="RefSeq" id="XP_001222413.1">
    <property type="nucleotide sequence ID" value="XM_001222412.1"/>
</dbReference>
<dbReference type="GO" id="GO:0035673">
    <property type="term" value="F:oligopeptide transmembrane transporter activity"/>
    <property type="evidence" value="ECO:0007669"/>
    <property type="project" value="InterPro"/>
</dbReference>
<evidence type="ECO:0000313" key="10">
    <source>
        <dbReference type="EMBL" id="EAQ89699.1"/>
    </source>
</evidence>
<keyword evidence="11" id="KW-1185">Reference proteome</keyword>
<dbReference type="InterPro" id="IPR004648">
    <property type="entry name" value="Oligpept_transpt"/>
</dbReference>
<feature type="transmembrane region" description="Helical" evidence="9">
    <location>
        <begin position="234"/>
        <end position="256"/>
    </location>
</feature>
<feature type="transmembrane region" description="Helical" evidence="9">
    <location>
        <begin position="589"/>
        <end position="611"/>
    </location>
</feature>
<protein>
    <recommendedName>
        <fullName evidence="12">OPT family small oligopeptide transporter</fullName>
    </recommendedName>
</protein>
<feature type="transmembrane region" description="Helical" evidence="9">
    <location>
        <begin position="176"/>
        <end position="198"/>
    </location>
</feature>
<feature type="transmembrane region" description="Helical" evidence="9">
    <location>
        <begin position="349"/>
        <end position="372"/>
    </location>
</feature>
<evidence type="ECO:0000256" key="7">
    <source>
        <dbReference type="ARBA" id="ARBA00022989"/>
    </source>
</evidence>
<dbReference type="NCBIfam" id="TIGR00727">
    <property type="entry name" value="ISP4_OPT"/>
    <property type="match status" value="1"/>
</dbReference>
<keyword evidence="4 9" id="KW-0812">Transmembrane</keyword>
<evidence type="ECO:0000256" key="4">
    <source>
        <dbReference type="ARBA" id="ARBA00022692"/>
    </source>
</evidence>
<feature type="transmembrane region" description="Helical" evidence="9">
    <location>
        <begin position="537"/>
        <end position="557"/>
    </location>
</feature>
<sequence length="871" mass="99690">MALRFLKSLRRRREEENVVPDMDGSMEGDSTGFASLKQFEKMHRFDPNLPLDELEEVDNALNTDNVEKGAEIEQILAEDNSPYPEVRATVRNFDVDMPVNTIRAWTIGMFLCTIGSAINMILSLRNPSISLTTFVIQLIAYPIGLAWDLVFPDRVFNVWGLKFNFKPGPFNFKEHVIIVIMSNAAYGGGALYATDVIIAQRMWYKQDFGWAWQLLFGITTLCTGYGLAGLARRFLVWPAAMIWPTDLVNCALFYTLHDHSPTDPARANGWSISRYKWFMLVFSGSFLWYWFPGYLFMGLSWFCWLTWIWPENVVVNQLFGGYSGYGLLPMTLDWSIISGYLMSPLIPPFHAIANVLGGITAFFVVISLGIHYSGMWYSAYLPVQNSHAYDNTGRLYNVSAILGDDMQFDEAKYNAYSPLYLPTQFALAYGLSFAAITAVITHVALYHGREIWTQWKLARSQEDDVHMRLMKKYRDAEDWWYTVLFVVMLGLSFAVVCAWDTNFPWWAYIVCILIPLVWTIPIGIVQAITNTQLGLNVLTEFIVGYMLPGRPLAMMMFKNYGYLCMSQALYFVQDLKLGHYMKVPPRVMFWSQLIASIWSAIVQIAVMNWALDTIPDVCSETQVHQWNCPSARVFYTASIIWGAIGPARMFSGQALYSSLQWFWLVGAVSPVITWFLARRYQRGIWRYVNMPLIFGGSGMLPPATVFIYYCWGIVGTVFNFFIRRRRTGWWLQYNYVTSSALDCGLIVSTLVIFFALYLSGTEAPAWFGNTAALRTMDMLNQAVQIPLPPGRDVWAEYLALMRRAAGVEMVVLEFKRGRSLGVWERDLTLSWHGYFWMYFFARGVSLFFGYRRWAASRPCSSGGRGLFPCGK</sequence>
<feature type="transmembrane region" description="Helical" evidence="9">
    <location>
        <begin position="684"/>
        <end position="700"/>
    </location>
</feature>
<comment type="subcellular location">
    <subcellularLocation>
        <location evidence="1">Membrane</location>
        <topology evidence="1">Multi-pass membrane protein</topology>
    </subcellularLocation>
</comment>
<dbReference type="VEuPathDB" id="FungiDB:CHGG_06318"/>
<organism evidence="10 11">
    <name type="scientific">Chaetomium globosum (strain ATCC 6205 / CBS 148.51 / DSM 1962 / NBRC 6347 / NRRL 1970)</name>
    <name type="common">Soil fungus</name>
    <dbReference type="NCBI Taxonomy" id="306901"/>
    <lineage>
        <taxon>Eukaryota</taxon>
        <taxon>Fungi</taxon>
        <taxon>Dikarya</taxon>
        <taxon>Ascomycota</taxon>
        <taxon>Pezizomycotina</taxon>
        <taxon>Sordariomycetes</taxon>
        <taxon>Sordariomycetidae</taxon>
        <taxon>Sordariales</taxon>
        <taxon>Chaetomiaceae</taxon>
        <taxon>Chaetomium</taxon>
    </lineage>
</organism>
<evidence type="ECO:0000256" key="2">
    <source>
        <dbReference type="ARBA" id="ARBA00008807"/>
    </source>
</evidence>
<feature type="transmembrane region" description="Helical" evidence="9">
    <location>
        <begin position="102"/>
        <end position="122"/>
    </location>
</feature>
<dbReference type="OMA" id="AMIWPAD"/>
<dbReference type="GeneID" id="4390204"/>
<proteinExistence type="inferred from homology"/>
<dbReference type="GO" id="GO:0015031">
    <property type="term" value="P:protein transport"/>
    <property type="evidence" value="ECO:0007669"/>
    <property type="project" value="UniProtKB-KW"/>
</dbReference>
<keyword evidence="3" id="KW-0813">Transport</keyword>
<dbReference type="GO" id="GO:0016020">
    <property type="term" value="C:membrane"/>
    <property type="evidence" value="ECO:0007669"/>
    <property type="project" value="UniProtKB-SubCell"/>
</dbReference>
<keyword evidence="5" id="KW-0571">Peptide transport</keyword>
<feature type="transmembrane region" description="Helical" evidence="9">
    <location>
        <begin position="277"/>
        <end position="302"/>
    </location>
</feature>
<feature type="transmembrane region" description="Helical" evidence="9">
    <location>
        <begin position="706"/>
        <end position="722"/>
    </location>
</feature>
<evidence type="ECO:0000256" key="8">
    <source>
        <dbReference type="ARBA" id="ARBA00023136"/>
    </source>
</evidence>
<evidence type="ECO:0000256" key="5">
    <source>
        <dbReference type="ARBA" id="ARBA00022856"/>
    </source>
</evidence>
<reference evidence="11" key="1">
    <citation type="journal article" date="2015" name="Genome Announc.">
        <title>Draft genome sequence of the cellulolytic fungus Chaetomium globosum.</title>
        <authorList>
            <person name="Cuomo C.A."/>
            <person name="Untereiner W.A."/>
            <person name="Ma L.-J."/>
            <person name="Grabherr M."/>
            <person name="Birren B.W."/>
        </authorList>
    </citation>
    <scope>NUCLEOTIDE SEQUENCE [LARGE SCALE GENOMIC DNA]</scope>
    <source>
        <strain evidence="11">ATCC 6205 / CBS 148.51 / DSM 1962 / NBRC 6347 / NRRL 1970</strain>
    </source>
</reference>
<keyword evidence="6" id="KW-0653">Protein transport</keyword>
<feature type="transmembrane region" description="Helical" evidence="9">
    <location>
        <begin position="833"/>
        <end position="850"/>
    </location>
</feature>
<feature type="transmembrane region" description="Helical" evidence="9">
    <location>
        <begin position="505"/>
        <end position="525"/>
    </location>
</feature>
<gene>
    <name evidence="10" type="ORF">CHGG_06318</name>
</gene>
<evidence type="ECO:0000256" key="1">
    <source>
        <dbReference type="ARBA" id="ARBA00004141"/>
    </source>
</evidence>
<feature type="transmembrane region" description="Helical" evidence="9">
    <location>
        <begin position="734"/>
        <end position="758"/>
    </location>
</feature>
<feature type="transmembrane region" description="Helical" evidence="9">
    <location>
        <begin position="210"/>
        <end position="228"/>
    </location>
</feature>
<dbReference type="NCBIfam" id="TIGR00728">
    <property type="entry name" value="OPT_sfam"/>
    <property type="match status" value="1"/>
</dbReference>
<evidence type="ECO:0000256" key="3">
    <source>
        <dbReference type="ARBA" id="ARBA00022448"/>
    </source>
</evidence>
<feature type="transmembrane region" description="Helical" evidence="9">
    <location>
        <begin position="322"/>
        <end position="342"/>
    </location>
</feature>
<feature type="transmembrane region" description="Helical" evidence="9">
    <location>
        <begin position="632"/>
        <end position="649"/>
    </location>
</feature>
<dbReference type="Proteomes" id="UP000001056">
    <property type="component" value="Unassembled WGS sequence"/>
</dbReference>
<accession>Q2H4U7</accession>
<dbReference type="InParanoid" id="Q2H4U7"/>
<dbReference type="FunCoup" id="Q2H4U7">
    <property type="interactions" value="80"/>
</dbReference>
<feature type="transmembrane region" description="Helical" evidence="9">
    <location>
        <begin position="426"/>
        <end position="446"/>
    </location>
</feature>
<feature type="transmembrane region" description="Helical" evidence="9">
    <location>
        <begin position="129"/>
        <end position="147"/>
    </location>
</feature>
<dbReference type="PANTHER" id="PTHR22601">
    <property type="entry name" value="ISP4 LIKE PROTEIN"/>
    <property type="match status" value="1"/>
</dbReference>
<keyword evidence="7 9" id="KW-1133">Transmembrane helix</keyword>
<evidence type="ECO:0000313" key="11">
    <source>
        <dbReference type="Proteomes" id="UP000001056"/>
    </source>
</evidence>
<dbReference type="OrthoDB" id="9986677at2759"/>
<dbReference type="InterPro" id="IPR004813">
    <property type="entry name" value="OPT"/>
</dbReference>
<comment type="similarity">
    <text evidence="2">Belongs to the oligopeptide OPT transporter family.</text>
</comment>
<dbReference type="EMBL" id="CH408031">
    <property type="protein sequence ID" value="EAQ89699.1"/>
    <property type="molecule type" value="Genomic_DNA"/>
</dbReference>
<feature type="transmembrane region" description="Helical" evidence="9">
    <location>
        <begin position="479"/>
        <end position="499"/>
    </location>
</feature>
<dbReference type="AlphaFoldDB" id="Q2H4U7"/>
<dbReference type="HOGENOM" id="CLU_004965_1_1_1"/>
<evidence type="ECO:0000256" key="6">
    <source>
        <dbReference type="ARBA" id="ARBA00022927"/>
    </source>
</evidence>
<dbReference type="eggNOG" id="KOG2262">
    <property type="taxonomic scope" value="Eukaryota"/>
</dbReference>
<dbReference type="Pfam" id="PF03169">
    <property type="entry name" value="OPT"/>
    <property type="match status" value="1"/>
</dbReference>